<accession>A0ABV6MMI8</accession>
<protein>
    <submittedName>
        <fullName evidence="3">DUF4157 domain-containing protein</fullName>
    </submittedName>
</protein>
<feature type="region of interest" description="Disordered" evidence="1">
    <location>
        <begin position="1"/>
        <end position="30"/>
    </location>
</feature>
<comment type="caution">
    <text evidence="3">The sequence shown here is derived from an EMBL/GenBank/DDBJ whole genome shotgun (WGS) entry which is preliminary data.</text>
</comment>
<keyword evidence="4" id="KW-1185">Reference proteome</keyword>
<evidence type="ECO:0000313" key="3">
    <source>
        <dbReference type="EMBL" id="MFC0541520.1"/>
    </source>
</evidence>
<dbReference type="RefSeq" id="WP_273942462.1">
    <property type="nucleotide sequence ID" value="NZ_CP097263.1"/>
</dbReference>
<evidence type="ECO:0000313" key="4">
    <source>
        <dbReference type="Proteomes" id="UP001589810"/>
    </source>
</evidence>
<feature type="compositionally biased region" description="Low complexity" evidence="1">
    <location>
        <begin position="1"/>
        <end position="24"/>
    </location>
</feature>
<sequence>MLGQQVQAKAPAANQAQQAGGAPPARRPERDVRRAVGNNALAAGALDALDGPGTPIAASLRAGVERATGQDLSDVRLHTGPRVRVAAVAASAAGFTIGRDIGIATAPGQDIPQALLEHELVHAAQQSGVGSASAADAESQARQGIGALGVLASASAPYVAWAPEDWARGATPEVSQYSLSDLLDELTAIDDWMDRQLANGTEAMNRVLAARVLIQAEVDRRRRGVNARRSAYRPTPLGPEPEIDKPHVLENGRRAPIKDLAEARAEADRVAAWLQRSDVSPADRVLLQQELRDLQPQLSTALTEARVNRQTARLRQALTPADPTSKASVLANLRILESISPYPPIPGKACVVHHGELLVFSQELADWARANALRGLTDAARRARGMNTASTNLVNGQIQTFVNDQWFVGGLVRLVSGESPQQLQAKMSGPLAESTGALARFDRAGSMVDMAEAVFAAVEKADEAQRIVQAGVDRSNAALNSLLTGTEIVRDVSTAVAVSVAAVLAAPVVAGWVAGAGITGASSVVVTALGTGTLVGTGGVAAGFVEGTGTGLLSGRSVSDSARLGGAEAYRLGSAGFLAGLGGGTAKGLTTVLGADSVGLSVGTTFLRNGIAQGGGNAVSGIAGGLLAPPAGLDRGDAALRGGVGGLTVGFFGGGVSSLAPGLTSPLARWGVNAAAPAAVTSGVTYLQTGSGVHTFVAGSAVLLQNSLTLNRAPGISPETLESSFQLGQGARRSLVWTGRTGVAGLTAVTIGLSNVEGLRATVPGDLSTETPVGLQILLSSTRAPTVDYARPSAAPESEAQAPTPDSPTAEAPVATVAPEVVSEAPAPSVTTPVPTPAEAPTSPAQAGPTPAATPTPAAAPTPAATPASTPVNTVPATVTPTTPRPRVDLPPLRQPTGTVTEAQALSRRPVLARELAALASATDPASVARRAELQARLTRLRLYDEISVAPRQARLLEVSKDRNAPNYWEVVASVVPQPGTVLEFEDGSRVWREKVGGEIWHESTLGGGIGRAGYERAQFSAREHGRLPNEATDQRLHALGQGTGFESPYSILRGHPFINQRLQNSGIELYLRELNATAAEGEIFRVVTPNRPRQFSQRFAHQDYLIMRYVDNRVEWVATYSIDVTFLGARRMMTAWPIEFTPAGEAIRGRVPIPEVLTTFEQLTE</sequence>
<dbReference type="InterPro" id="IPR025295">
    <property type="entry name" value="eCIS_core_dom"/>
</dbReference>
<evidence type="ECO:0000259" key="2">
    <source>
        <dbReference type="Pfam" id="PF13699"/>
    </source>
</evidence>
<dbReference type="Proteomes" id="UP001589810">
    <property type="component" value="Unassembled WGS sequence"/>
</dbReference>
<gene>
    <name evidence="3" type="ORF">ACFFH7_08500</name>
</gene>
<feature type="domain" description="eCIS core" evidence="2">
    <location>
        <begin position="55"/>
        <end position="128"/>
    </location>
</feature>
<feature type="compositionally biased region" description="Low complexity" evidence="1">
    <location>
        <begin position="792"/>
        <end position="851"/>
    </location>
</feature>
<feature type="region of interest" description="Disordered" evidence="1">
    <location>
        <begin position="788"/>
        <end position="896"/>
    </location>
</feature>
<feature type="compositionally biased region" description="Low complexity" evidence="1">
    <location>
        <begin position="861"/>
        <end position="882"/>
    </location>
</feature>
<feature type="region of interest" description="Disordered" evidence="1">
    <location>
        <begin position="225"/>
        <end position="247"/>
    </location>
</feature>
<dbReference type="EMBL" id="JBHLUD010000002">
    <property type="protein sequence ID" value="MFC0541520.1"/>
    <property type="molecule type" value="Genomic_DNA"/>
</dbReference>
<evidence type="ECO:0000256" key="1">
    <source>
        <dbReference type="SAM" id="MobiDB-lite"/>
    </source>
</evidence>
<organism evidence="3 4">
    <name type="scientific">Kutzneria chonburiensis</name>
    <dbReference type="NCBI Taxonomy" id="1483604"/>
    <lineage>
        <taxon>Bacteria</taxon>
        <taxon>Bacillati</taxon>
        <taxon>Actinomycetota</taxon>
        <taxon>Actinomycetes</taxon>
        <taxon>Pseudonocardiales</taxon>
        <taxon>Pseudonocardiaceae</taxon>
        <taxon>Kutzneria</taxon>
    </lineage>
</organism>
<reference evidence="3 4" key="1">
    <citation type="submission" date="2024-09" db="EMBL/GenBank/DDBJ databases">
        <authorList>
            <person name="Sun Q."/>
            <person name="Mori K."/>
        </authorList>
    </citation>
    <scope>NUCLEOTIDE SEQUENCE [LARGE SCALE GENOMIC DNA]</scope>
    <source>
        <strain evidence="3 4">TBRC 1432</strain>
    </source>
</reference>
<proteinExistence type="predicted"/>
<name>A0ABV6MMI8_9PSEU</name>
<dbReference type="Pfam" id="PF13699">
    <property type="entry name" value="eCIS_core"/>
    <property type="match status" value="1"/>
</dbReference>